<evidence type="ECO:0000259" key="3">
    <source>
        <dbReference type="Pfam" id="PF14016"/>
    </source>
</evidence>
<dbReference type="PROSITE" id="PS51257">
    <property type="entry name" value="PROKAR_LIPOPROTEIN"/>
    <property type="match status" value="1"/>
</dbReference>
<sequence length="215" mass="21469">MHRIIWGTLAAAALATSLTACGSSSNAGTTSAGGTQPTSPGTPLSDGPTTGTPGAGAPGAGTPGASAGAGGNGHGTGAGGLRCTTPMLTASLTGYDAGAGQRYLTLVLTSKSSKPCTTGGWSGLALAGPDGPVPTQVVREGTARTITLPPGGSAYQKLHWTVAPAYDEDEETCRPTATTLRVIPPNETTRLTVPWKYGQVCQHGRIRTTPLSLTR</sequence>
<keyword evidence="5" id="KW-1185">Reference proteome</keyword>
<feature type="chain" id="PRO_5045384299" evidence="2">
    <location>
        <begin position="23"/>
        <end position="215"/>
    </location>
</feature>
<evidence type="ECO:0000256" key="1">
    <source>
        <dbReference type="SAM" id="MobiDB-lite"/>
    </source>
</evidence>
<dbReference type="Pfam" id="PF14016">
    <property type="entry name" value="DUF4232"/>
    <property type="match status" value="1"/>
</dbReference>
<dbReference type="EMBL" id="CP059572">
    <property type="protein sequence ID" value="QXJ24390.1"/>
    <property type="molecule type" value="Genomic_DNA"/>
</dbReference>
<feature type="domain" description="DUF4232" evidence="3">
    <location>
        <begin position="83"/>
        <end position="211"/>
    </location>
</feature>
<accession>A0ABX8R010</accession>
<protein>
    <submittedName>
        <fullName evidence="4">DUF4232 domain-containing protein</fullName>
    </submittedName>
</protein>
<feature type="compositionally biased region" description="Gly residues" evidence="1">
    <location>
        <begin position="53"/>
        <end position="73"/>
    </location>
</feature>
<dbReference type="RefSeq" id="WP_231330153.1">
    <property type="nucleotide sequence ID" value="NZ_CP059572.1"/>
</dbReference>
<evidence type="ECO:0000313" key="4">
    <source>
        <dbReference type="EMBL" id="QXJ24390.1"/>
    </source>
</evidence>
<organism evidence="4 5">
    <name type="scientific">Actinomadura graeca</name>
    <dbReference type="NCBI Taxonomy" id="2750812"/>
    <lineage>
        <taxon>Bacteria</taxon>
        <taxon>Bacillati</taxon>
        <taxon>Actinomycetota</taxon>
        <taxon>Actinomycetes</taxon>
        <taxon>Streptosporangiales</taxon>
        <taxon>Thermomonosporaceae</taxon>
        <taxon>Actinomadura</taxon>
    </lineage>
</organism>
<dbReference type="InterPro" id="IPR025326">
    <property type="entry name" value="DUF4232"/>
</dbReference>
<reference evidence="4" key="1">
    <citation type="submission" date="2020-07" db="EMBL/GenBank/DDBJ databases">
        <authorList>
            <person name="Tarantini F.S."/>
            <person name="Hong K.W."/>
            <person name="Chan K.G."/>
        </authorList>
    </citation>
    <scope>NUCLEOTIDE SEQUENCE</scope>
    <source>
        <strain evidence="4">32-07</strain>
    </source>
</reference>
<feature type="compositionally biased region" description="Low complexity" evidence="1">
    <location>
        <begin position="25"/>
        <end position="35"/>
    </location>
</feature>
<feature type="signal peptide" evidence="2">
    <location>
        <begin position="1"/>
        <end position="22"/>
    </location>
</feature>
<evidence type="ECO:0000313" key="5">
    <source>
        <dbReference type="Proteomes" id="UP001049518"/>
    </source>
</evidence>
<name>A0ABX8R010_9ACTN</name>
<keyword evidence="2" id="KW-0732">Signal</keyword>
<dbReference type="Proteomes" id="UP001049518">
    <property type="component" value="Chromosome"/>
</dbReference>
<evidence type="ECO:0000256" key="2">
    <source>
        <dbReference type="SAM" id="SignalP"/>
    </source>
</evidence>
<feature type="region of interest" description="Disordered" evidence="1">
    <location>
        <begin position="25"/>
        <end position="73"/>
    </location>
</feature>
<gene>
    <name evidence="4" type="ORF">AGRA3207_005706</name>
</gene>
<proteinExistence type="predicted"/>